<keyword evidence="2" id="KW-1185">Reference proteome</keyword>
<accession>A0AC61MWH4</accession>
<dbReference type="EMBL" id="CP068393">
    <property type="protein sequence ID" value="QUC67120.1"/>
    <property type="molecule type" value="Genomic_DNA"/>
</dbReference>
<evidence type="ECO:0000313" key="2">
    <source>
        <dbReference type="Proteomes" id="UP000682782"/>
    </source>
</evidence>
<proteinExistence type="predicted"/>
<evidence type="ECO:0000313" key="1">
    <source>
        <dbReference type="EMBL" id="QUC67120.1"/>
    </source>
</evidence>
<reference evidence="1" key="1">
    <citation type="submission" date="2021-01" db="EMBL/GenBank/DDBJ databases">
        <title>Complete genome sequence of Clostridiales bacterium R-7.</title>
        <authorList>
            <person name="Mahoney-Kurpe S.C."/>
            <person name="Palevich N."/>
            <person name="Koike S."/>
            <person name="Moon C.D."/>
            <person name="Attwood G.T."/>
        </authorList>
    </citation>
    <scope>NUCLEOTIDE SEQUENCE</scope>
    <source>
        <strain evidence="1">R-7</strain>
    </source>
</reference>
<organism evidence="1 2">
    <name type="scientific">Aristaeella hokkaidonensis</name>
    <dbReference type="NCBI Taxonomy" id="3046382"/>
    <lineage>
        <taxon>Bacteria</taxon>
        <taxon>Bacillati</taxon>
        <taxon>Bacillota</taxon>
        <taxon>Clostridia</taxon>
        <taxon>Eubacteriales</taxon>
        <taxon>Aristaeellaceae</taxon>
        <taxon>Aristaeella</taxon>
    </lineage>
</organism>
<gene>
    <name evidence="1" type="ORF">JYE49_15010</name>
</gene>
<protein>
    <submittedName>
        <fullName evidence="1">MerR family transcriptional regulator</fullName>
    </submittedName>
</protein>
<name>A0AC61MWH4_9FIRM</name>
<sequence length="241" mass="27689">MSQYTTGELAKACGVTVRTVQFYDQKGILIPSALTEGGRRLYSEDDLKRMKIICFLRDTGLSLDTIGKLLEEEDPGSVISIFLEQQEQVLREEIGERQEQMNRLEELKKEIKNTATFSIDSIGDIATIMENKKRLSAVHRNMLLTGLPVSILQWAAILLWIFKGIWWLFPVWAIVAIIYGVTISRYYYRSVAYICPQCHEVFKPAFKEMFWARHTPKTRKLTCVKCGHHGYCVETWAGTAK</sequence>
<dbReference type="Proteomes" id="UP000682782">
    <property type="component" value="Chromosome"/>
</dbReference>